<dbReference type="eggNOG" id="COG0863">
    <property type="taxonomic scope" value="Bacteria"/>
</dbReference>
<dbReference type="Gene3D" id="3.40.50.10810">
    <property type="entry name" value="Tandem AAA-ATPase domain"/>
    <property type="match status" value="1"/>
</dbReference>
<evidence type="ECO:0000259" key="3">
    <source>
        <dbReference type="Pfam" id="PF00271"/>
    </source>
</evidence>
<reference evidence="6" key="1">
    <citation type="submission" date="2011-07" db="EMBL/GenBank/DDBJ databases">
        <title>The complete genome of Cyclobacterium marinum DSM 745.</title>
        <authorList>
            <person name="Lucas S."/>
            <person name="Han J."/>
            <person name="Lapidus A."/>
            <person name="Bruce D."/>
            <person name="Goodwin L."/>
            <person name="Pitluck S."/>
            <person name="Peters L."/>
            <person name="Kyrpides N."/>
            <person name="Mavromatis K."/>
            <person name="Ivanova N."/>
            <person name="Ovchinnikova G."/>
            <person name="Chertkov O."/>
            <person name="Detter J.C."/>
            <person name="Tapia R."/>
            <person name="Han C."/>
            <person name="Land M."/>
            <person name="Hauser L."/>
            <person name="Markowitz V."/>
            <person name="Cheng J.-F."/>
            <person name="Hugenholtz P."/>
            <person name="Woyke T."/>
            <person name="Wu D."/>
            <person name="Tindall B."/>
            <person name="Schuetze A."/>
            <person name="Brambilla E."/>
            <person name="Klenk H.-P."/>
            <person name="Eisen J.A."/>
        </authorList>
    </citation>
    <scope>NUCLEOTIDE SEQUENCE [LARGE SCALE GENOMIC DNA]</scope>
    <source>
        <strain evidence="6">ATCC 25205 / DSM 745 / LMG 13164 / NCIMB 1802</strain>
    </source>
</reference>
<dbReference type="Gene3D" id="3.40.50.300">
    <property type="entry name" value="P-loop containing nucleotide triphosphate hydrolases"/>
    <property type="match status" value="1"/>
</dbReference>
<evidence type="ECO:0000256" key="1">
    <source>
        <dbReference type="ARBA" id="ARBA00022603"/>
    </source>
</evidence>
<organism evidence="5 6">
    <name type="scientific">Cyclobacterium marinum (strain ATCC 25205 / DSM 745 / LMG 13164 / NCIMB 1802)</name>
    <name type="common">Flectobacillus marinus</name>
    <dbReference type="NCBI Taxonomy" id="880070"/>
    <lineage>
        <taxon>Bacteria</taxon>
        <taxon>Pseudomonadati</taxon>
        <taxon>Bacteroidota</taxon>
        <taxon>Cytophagia</taxon>
        <taxon>Cytophagales</taxon>
        <taxon>Cyclobacteriaceae</taxon>
        <taxon>Cyclobacterium</taxon>
    </lineage>
</organism>
<dbReference type="KEGG" id="cmr:Cycma_0272"/>
<keyword evidence="1 5" id="KW-0489">Methyltransferase</keyword>
<evidence type="ECO:0000313" key="5">
    <source>
        <dbReference type="EMBL" id="AEL24053.1"/>
    </source>
</evidence>
<dbReference type="InterPro" id="IPR002941">
    <property type="entry name" value="DNA_methylase_N4/N6"/>
</dbReference>
<dbReference type="REBASE" id="39220">
    <property type="entry name" value="M.CmaORF272P"/>
</dbReference>
<dbReference type="GO" id="GO:0008170">
    <property type="term" value="F:N-methyltransferase activity"/>
    <property type="evidence" value="ECO:0007669"/>
    <property type="project" value="InterPro"/>
</dbReference>
<dbReference type="InterPro" id="IPR027417">
    <property type="entry name" value="P-loop_NTPase"/>
</dbReference>
<dbReference type="HOGENOM" id="CLU_339451_0_0_10"/>
<proteinExistence type="predicted"/>
<dbReference type="EMBL" id="CP002955">
    <property type="protein sequence ID" value="AEL24053.1"/>
    <property type="molecule type" value="Genomic_DNA"/>
</dbReference>
<evidence type="ECO:0000313" key="6">
    <source>
        <dbReference type="Proteomes" id="UP000001635"/>
    </source>
</evidence>
<gene>
    <name evidence="5" type="ordered locus">Cycma_0272</name>
</gene>
<dbReference type="InterPro" id="IPR001650">
    <property type="entry name" value="Helicase_C-like"/>
</dbReference>
<dbReference type="Gene3D" id="3.40.50.150">
    <property type="entry name" value="Vaccinia Virus protein VP39"/>
    <property type="match status" value="1"/>
</dbReference>
<dbReference type="InterPro" id="IPR038718">
    <property type="entry name" value="SNF2-like_sf"/>
</dbReference>
<dbReference type="Proteomes" id="UP000001635">
    <property type="component" value="Chromosome"/>
</dbReference>
<feature type="domain" description="DNA methylase N-4/N-6" evidence="4">
    <location>
        <begin position="509"/>
        <end position="821"/>
    </location>
</feature>
<dbReference type="OrthoDB" id="817797at2"/>
<dbReference type="SUPFAM" id="SSF53335">
    <property type="entry name" value="S-adenosyl-L-methionine-dependent methyltransferases"/>
    <property type="match status" value="1"/>
</dbReference>
<dbReference type="eggNOG" id="COG0553">
    <property type="taxonomic scope" value="Bacteria"/>
</dbReference>
<keyword evidence="2" id="KW-0808">Transferase</keyword>
<dbReference type="SUPFAM" id="SSF52540">
    <property type="entry name" value="P-loop containing nucleoside triphosphate hydrolases"/>
    <property type="match status" value="2"/>
</dbReference>
<dbReference type="AlphaFoldDB" id="G0J3B2"/>
<evidence type="ECO:0000256" key="2">
    <source>
        <dbReference type="ARBA" id="ARBA00022679"/>
    </source>
</evidence>
<name>G0J3B2_CYCMS</name>
<protein>
    <submittedName>
        <fullName evidence="5">DNA methylase N-4/N-6 domain protein</fullName>
    </submittedName>
</protein>
<feature type="domain" description="Helicase C-terminal" evidence="3">
    <location>
        <begin position="314"/>
        <end position="419"/>
    </location>
</feature>
<dbReference type="GO" id="GO:0003677">
    <property type="term" value="F:DNA binding"/>
    <property type="evidence" value="ECO:0007669"/>
    <property type="project" value="InterPro"/>
</dbReference>
<dbReference type="Pfam" id="PF01555">
    <property type="entry name" value="N6_N4_Mtase"/>
    <property type="match status" value="1"/>
</dbReference>
<dbReference type="Pfam" id="PF00271">
    <property type="entry name" value="Helicase_C"/>
    <property type="match status" value="1"/>
</dbReference>
<dbReference type="STRING" id="880070.Cycma_0272"/>
<keyword evidence="6" id="KW-1185">Reference proteome</keyword>
<evidence type="ECO:0000259" key="4">
    <source>
        <dbReference type="Pfam" id="PF01555"/>
    </source>
</evidence>
<sequence>MAAGRLVNQNQLTMNYNDFINNKILEVTNNGFDWSDFHPNTFPHQADTVRWALKGGCRAIFSSFGLGKTIVQLEIAKAVTNHTGQPFLIGLPLGVVGEFKYDAHNILGLEVHYTTDKDHCAQIQSGYDSPQIFLSNYDRIREGAFDCAVFGGCSFDEGDVIRNLDTKTSDYIINQTNVIKHRFIATATPAPNEYTEILNYAHFLGVCDRGQALTRFFKRDSSKAGNLTLHAHKEDEFWVWVRSWAIFLEKPSDLGYSDEGYQLPKINVHYHEVGNIERDIKTDRDGNVVMYSDASKSLQDAAREKRESLFARAEKAMDLIEKEPKKHFIIWHDLENERKALEALMKGKNYKSVYGSQKNDIKEEYLNGFKNGEYQYLLTKPSIAGSGCNFQKHCADAIFLGIGWKFKDFIQAIHRIQRFRQYKAVNIHLIYTDAELKILKDLERKWKQHDEMCLRMTKLMRKYGLDHSGNIEILKRSTAIERKEYAGEDFKLIRNDAVVELAGRKSNSIQLFVSSFPFSDQYEYCELYQDFGHNNGNDEFFKQCDFLVPEMYRTLEPGRIAAIHVKNRIQFSYQNGVGFTSLIDFRGQVVRNFEKHGFFLLGEHYIVTDVVRENNQTYRLGWTENSKDGTKMGAGSPEYLLIFRKPPTDTSNAYADIPVTKSKEKYSRGRWQLDAHSLWRSNGHRMLNPDELRKYDLGKIGKWWKDYLRNSPYEFNEHVKLCEQLDGMGKLPSSFMAMAPWVHLQNDMVWDDVNRMKTLNASQALKKKEQHVCPLQFDIIDRTIERYSNPGELIYDPFGGIGSTVLRSVTLGRKGESTELHDLYWADSCQYLREFAYKRSVPTLFDVSA</sequence>
<dbReference type="GO" id="GO:0032259">
    <property type="term" value="P:methylation"/>
    <property type="evidence" value="ECO:0007669"/>
    <property type="project" value="UniProtKB-KW"/>
</dbReference>
<accession>G0J3B2</accession>
<dbReference type="InterPro" id="IPR029063">
    <property type="entry name" value="SAM-dependent_MTases_sf"/>
</dbReference>